<evidence type="ECO:0000256" key="3">
    <source>
        <dbReference type="ARBA" id="ARBA00023163"/>
    </source>
</evidence>
<dbReference type="Proteomes" id="UP001201217">
    <property type="component" value="Unassembled WGS sequence"/>
</dbReference>
<dbReference type="SUPFAM" id="SSF52172">
    <property type="entry name" value="CheY-like"/>
    <property type="match status" value="1"/>
</dbReference>
<sequence length="170" mass="19032">MSDHSNTALRDLRLLIVDDNQYARSLAIANLKQIGFHNIDEADSGAEALLRLHSNAYDALIVDWYMPEISGAGMLGVIRDRRFGPAHTIPVIVMSAYRNRENIERALHLGADQVVAKPINATDLETALRQSLQSGRVGQQSMSDILKKVRQEDDLDDRFMDDDLIDTAFI</sequence>
<dbReference type="PANTHER" id="PTHR44591">
    <property type="entry name" value="STRESS RESPONSE REGULATOR PROTEIN 1"/>
    <property type="match status" value="1"/>
</dbReference>
<dbReference type="InterPro" id="IPR011006">
    <property type="entry name" value="CheY-like_superfamily"/>
</dbReference>
<evidence type="ECO:0000313" key="6">
    <source>
        <dbReference type="EMBL" id="MCF4097751.1"/>
    </source>
</evidence>
<evidence type="ECO:0000313" key="7">
    <source>
        <dbReference type="Proteomes" id="UP001201217"/>
    </source>
</evidence>
<name>A0ABS9E4G7_9HYPH</name>
<dbReference type="PROSITE" id="PS50110">
    <property type="entry name" value="RESPONSE_REGULATORY"/>
    <property type="match status" value="1"/>
</dbReference>
<protein>
    <submittedName>
        <fullName evidence="6">Response regulator</fullName>
    </submittedName>
</protein>
<organism evidence="6 7">
    <name type="scientific">Maritalea mediterranea</name>
    <dbReference type="NCBI Taxonomy" id="2909667"/>
    <lineage>
        <taxon>Bacteria</taxon>
        <taxon>Pseudomonadati</taxon>
        <taxon>Pseudomonadota</taxon>
        <taxon>Alphaproteobacteria</taxon>
        <taxon>Hyphomicrobiales</taxon>
        <taxon>Devosiaceae</taxon>
        <taxon>Maritalea</taxon>
    </lineage>
</organism>
<reference evidence="6 7" key="1">
    <citation type="submission" date="2022-01" db="EMBL/GenBank/DDBJ databases">
        <title>Maritalea mediterranea sp. nov., isolated from marine plastic residues from the Malva-rosa beach (Valencia, Spain).</title>
        <authorList>
            <person name="Vidal-Verdu A."/>
            <person name="Molina-Menor E."/>
            <person name="Pascual J."/>
            <person name="Pereto J."/>
            <person name="Porcar M."/>
        </authorList>
    </citation>
    <scope>NUCLEOTIDE SEQUENCE [LARGE SCALE GENOMIC DNA]</scope>
    <source>
        <strain evidence="6 7">P4.10X</strain>
    </source>
</reference>
<keyword evidence="1 4" id="KW-0597">Phosphoprotein</keyword>
<keyword evidence="7" id="KW-1185">Reference proteome</keyword>
<dbReference type="Gene3D" id="3.40.50.2300">
    <property type="match status" value="1"/>
</dbReference>
<keyword evidence="2" id="KW-0805">Transcription regulation</keyword>
<evidence type="ECO:0000256" key="1">
    <source>
        <dbReference type="ARBA" id="ARBA00022553"/>
    </source>
</evidence>
<accession>A0ABS9E4G7</accession>
<feature type="modified residue" description="4-aspartylphosphate" evidence="4">
    <location>
        <position position="63"/>
    </location>
</feature>
<keyword evidence="3" id="KW-0804">Transcription</keyword>
<feature type="domain" description="Response regulatory" evidence="5">
    <location>
        <begin position="13"/>
        <end position="132"/>
    </location>
</feature>
<dbReference type="RefSeq" id="WP_236113299.1">
    <property type="nucleotide sequence ID" value="NZ_JAKGTI010000001.1"/>
</dbReference>
<dbReference type="SMART" id="SM00448">
    <property type="entry name" value="REC"/>
    <property type="match status" value="1"/>
</dbReference>
<gene>
    <name evidence="6" type="ORF">L1I42_04545</name>
</gene>
<dbReference type="Pfam" id="PF00072">
    <property type="entry name" value="Response_reg"/>
    <property type="match status" value="1"/>
</dbReference>
<dbReference type="InterPro" id="IPR050595">
    <property type="entry name" value="Bact_response_regulator"/>
</dbReference>
<evidence type="ECO:0000256" key="2">
    <source>
        <dbReference type="ARBA" id="ARBA00023015"/>
    </source>
</evidence>
<proteinExistence type="predicted"/>
<dbReference type="InterPro" id="IPR001789">
    <property type="entry name" value="Sig_transdc_resp-reg_receiver"/>
</dbReference>
<evidence type="ECO:0000256" key="4">
    <source>
        <dbReference type="PROSITE-ProRule" id="PRU00169"/>
    </source>
</evidence>
<dbReference type="PANTHER" id="PTHR44591:SF3">
    <property type="entry name" value="RESPONSE REGULATORY DOMAIN-CONTAINING PROTEIN"/>
    <property type="match status" value="1"/>
</dbReference>
<evidence type="ECO:0000259" key="5">
    <source>
        <dbReference type="PROSITE" id="PS50110"/>
    </source>
</evidence>
<comment type="caution">
    <text evidence="6">The sequence shown here is derived from an EMBL/GenBank/DDBJ whole genome shotgun (WGS) entry which is preliminary data.</text>
</comment>
<dbReference type="EMBL" id="JAKGTI010000001">
    <property type="protein sequence ID" value="MCF4097751.1"/>
    <property type="molecule type" value="Genomic_DNA"/>
</dbReference>